<dbReference type="Pfam" id="PF25019">
    <property type="entry name" value="LRR_R13L1-DRL21"/>
    <property type="match status" value="1"/>
</dbReference>
<dbReference type="SUPFAM" id="SSF52058">
    <property type="entry name" value="L domain-like"/>
    <property type="match status" value="1"/>
</dbReference>
<keyword evidence="5" id="KW-0547">Nucleotide-binding</keyword>
<dbReference type="PANTHER" id="PTHR21495">
    <property type="entry name" value="NUCLEOPORIN-RELATED"/>
    <property type="match status" value="1"/>
</dbReference>
<reference evidence="11" key="1">
    <citation type="submission" date="2020-09" db="EMBL/GenBank/DDBJ databases">
        <title>Genome-Enabled Discovery of Anthraquinone Biosynthesis in Senna tora.</title>
        <authorList>
            <person name="Kang S.-H."/>
            <person name="Pandey R.P."/>
            <person name="Lee C.-M."/>
            <person name="Sim J.-S."/>
            <person name="Jeong J.-T."/>
            <person name="Choi B.-S."/>
            <person name="Jung M."/>
            <person name="Ginzburg D."/>
            <person name="Zhao K."/>
            <person name="Won S.Y."/>
            <person name="Oh T.-J."/>
            <person name="Yu Y."/>
            <person name="Kim N.-H."/>
            <person name="Lee O.R."/>
            <person name="Lee T.-H."/>
            <person name="Bashyal P."/>
            <person name="Kim T.-S."/>
            <person name="Lee W.-H."/>
            <person name="Kawkins C."/>
            <person name="Kim C.-K."/>
            <person name="Kim J.S."/>
            <person name="Ahn B.O."/>
            <person name="Rhee S.Y."/>
            <person name="Sohng J.K."/>
        </authorList>
    </citation>
    <scope>NUCLEOTIDE SEQUENCE</scope>
    <source>
        <tissue evidence="11">Leaf</tissue>
    </source>
</reference>
<protein>
    <recommendedName>
        <fullName evidence="7">Dirigent protein</fullName>
    </recommendedName>
</protein>
<comment type="function">
    <text evidence="7">Dirigent proteins impart stereoselectivity on the phenoxy radical-coupling reaction, yielding optically active lignans from two molecules of coniferyl alcohol in the biosynthesis of lignans, flavonolignans, and alkaloids and thus plays a central role in plant secondary metabolism.</text>
</comment>
<name>A0A834TLS5_9FABA</name>
<dbReference type="GO" id="GO:0000166">
    <property type="term" value="F:nucleotide binding"/>
    <property type="evidence" value="ECO:0007669"/>
    <property type="project" value="UniProtKB-KW"/>
</dbReference>
<dbReference type="AlphaFoldDB" id="A0A834TLS5"/>
<evidence type="ECO:0000259" key="10">
    <source>
        <dbReference type="Pfam" id="PF25019"/>
    </source>
</evidence>
<gene>
    <name evidence="11" type="ORF">G2W53_022797</name>
</gene>
<dbReference type="InterPro" id="IPR044859">
    <property type="entry name" value="Allene_oxi_cyc_Dirigent"/>
</dbReference>
<comment type="subcellular location">
    <subcellularLocation>
        <location evidence="7">Secreted</location>
        <location evidence="7">Extracellular space</location>
        <location evidence="7">Apoplast</location>
    </subcellularLocation>
</comment>
<dbReference type="Pfam" id="PF18052">
    <property type="entry name" value="Rx_N"/>
    <property type="match status" value="1"/>
</dbReference>
<evidence type="ECO:0000256" key="7">
    <source>
        <dbReference type="RuleBase" id="RU363099"/>
    </source>
</evidence>
<dbReference type="Gene3D" id="1.20.5.4130">
    <property type="match status" value="1"/>
</dbReference>
<feature type="domain" description="Disease resistance N-terminal" evidence="9">
    <location>
        <begin position="44"/>
        <end position="108"/>
    </location>
</feature>
<comment type="caution">
    <text evidence="11">The sequence shown here is derived from an EMBL/GenBank/DDBJ whole genome shotgun (WGS) entry which is preliminary data.</text>
</comment>
<dbReference type="GO" id="GO:0006952">
    <property type="term" value="P:defense response"/>
    <property type="evidence" value="ECO:0007669"/>
    <property type="project" value="UniProtKB-KW"/>
</dbReference>
<dbReference type="SUPFAM" id="SSF52047">
    <property type="entry name" value="RNI-like"/>
    <property type="match status" value="1"/>
</dbReference>
<keyword evidence="7" id="KW-0052">Apoplast</keyword>
<comment type="subunit">
    <text evidence="2 7">Homodimer.</text>
</comment>
<keyword evidence="6" id="KW-0611">Plant defense</keyword>
<keyword evidence="12" id="KW-1185">Reference proteome</keyword>
<evidence type="ECO:0000256" key="6">
    <source>
        <dbReference type="ARBA" id="ARBA00022821"/>
    </source>
</evidence>
<accession>A0A834TLS5</accession>
<evidence type="ECO:0000256" key="8">
    <source>
        <dbReference type="SAM" id="Phobius"/>
    </source>
</evidence>
<evidence type="ECO:0000256" key="3">
    <source>
        <dbReference type="ARBA" id="ARBA00022525"/>
    </source>
</evidence>
<feature type="domain" description="R13L1/DRL21-like LRR repeat region" evidence="10">
    <location>
        <begin position="140"/>
        <end position="254"/>
    </location>
</feature>
<evidence type="ECO:0000259" key="9">
    <source>
        <dbReference type="Pfam" id="PF18052"/>
    </source>
</evidence>
<keyword evidence="8" id="KW-1133">Transmembrane helix</keyword>
<proteinExistence type="inferred from homology"/>
<keyword evidence="3 7" id="KW-0964">Secreted</keyword>
<dbReference type="GO" id="GO:0048046">
    <property type="term" value="C:apoplast"/>
    <property type="evidence" value="ECO:0007669"/>
    <property type="project" value="UniProtKB-SubCell"/>
</dbReference>
<dbReference type="Gene3D" id="3.80.10.10">
    <property type="entry name" value="Ribonuclease Inhibitor"/>
    <property type="match status" value="1"/>
</dbReference>
<evidence type="ECO:0000256" key="1">
    <source>
        <dbReference type="ARBA" id="ARBA00010746"/>
    </source>
</evidence>
<dbReference type="InterPro" id="IPR032675">
    <property type="entry name" value="LRR_dom_sf"/>
</dbReference>
<dbReference type="Proteomes" id="UP000634136">
    <property type="component" value="Unassembled WGS sequence"/>
</dbReference>
<dbReference type="OrthoDB" id="1864232at2759"/>
<dbReference type="Pfam" id="PF03018">
    <property type="entry name" value="Dirigent"/>
    <property type="match status" value="1"/>
</dbReference>
<keyword evidence="8" id="KW-0812">Transmembrane</keyword>
<evidence type="ECO:0000256" key="4">
    <source>
        <dbReference type="ARBA" id="ARBA00022737"/>
    </source>
</evidence>
<dbReference type="InterPro" id="IPR041118">
    <property type="entry name" value="Rx_N"/>
</dbReference>
<keyword evidence="8" id="KW-0472">Membrane</keyword>
<dbReference type="InterPro" id="IPR056789">
    <property type="entry name" value="LRR_R13L1-DRL21"/>
</dbReference>
<evidence type="ECO:0000256" key="5">
    <source>
        <dbReference type="ARBA" id="ARBA00022741"/>
    </source>
</evidence>
<dbReference type="Gene3D" id="2.40.480.10">
    <property type="entry name" value="Allene oxide cyclase-like"/>
    <property type="match status" value="1"/>
</dbReference>
<dbReference type="EMBL" id="JAAIUW010000007">
    <property type="protein sequence ID" value="KAF7824653.1"/>
    <property type="molecule type" value="Genomic_DNA"/>
</dbReference>
<dbReference type="InterPro" id="IPR004265">
    <property type="entry name" value="Dirigent"/>
</dbReference>
<feature type="transmembrane region" description="Helical" evidence="8">
    <location>
        <begin position="508"/>
        <end position="532"/>
    </location>
</feature>
<sequence>MRKLGLRPLLHVRGYPMLEWKHFETLFDRMASRDMVEFIKGVRQSNDPNLLDKLKITLRSVDALVNHAEERQAANWHIQQWLNDLKDAMFEAEDILDEIATTASVQKSGTMSKMPLHIDRLRNLQILTAFVQGNGCGSSIKELKELQFLKKKLCISNLQYVVNPQDAMKADLMGKEQLNELVLKWTGSENDSEKVRSVLNQLQPPKALKKLTIKGYGGTSFPDCPSNHRNGNGVIPFRSLQTLRFENMPQWEEWLPFTVTDEDSDGAFPCLRQLFLKNCPKLMKDLPKKLPFLAKLVITKCQQLEATIPPTISELQLEYCEKVSMKEHLPQLLNLTISGYDAFELPFGEGGLSAPNLTYLLIDNCKNLQSLPPLMNDQLPSLVTLNIWLCPKLESFSEGGLPKSLNFLEINRCEKLFANRKNWGLQKLPSLRSFGIKGTCKDGESFPEEWLLPSSLTSLYIRKLQNFKSLNGDGIQKLTSLENLGVTMMDLNGFSLEVFPPKASLPKIIFHTMASFLTTFTFAFHFIIIILFPSHLTITNGSFFLSPTDQKITHLHFYFHDIVTGKNPTSIQIVGPPKGSIRGFGTTFMMDDPLTEGPDPNSRLIGRSQGIYALASQHIESDGLLMVLSFAFVEGSYKGSTLSIVGRNPVMERVREMGVIGGSGVFRYGRGFALAKTCMFETKSGVVVVEYNVSVMHF</sequence>
<evidence type="ECO:0000256" key="2">
    <source>
        <dbReference type="ARBA" id="ARBA00011738"/>
    </source>
</evidence>
<evidence type="ECO:0000313" key="11">
    <source>
        <dbReference type="EMBL" id="KAF7824653.1"/>
    </source>
</evidence>
<evidence type="ECO:0000313" key="12">
    <source>
        <dbReference type="Proteomes" id="UP000634136"/>
    </source>
</evidence>
<comment type="similarity">
    <text evidence="1 7">Belongs to the plant dirigent protein family.</text>
</comment>
<dbReference type="GO" id="GO:0009699">
    <property type="term" value="P:phenylpropanoid biosynthetic process"/>
    <property type="evidence" value="ECO:0007669"/>
    <property type="project" value="UniProtKB-ARBA"/>
</dbReference>
<organism evidence="11 12">
    <name type="scientific">Senna tora</name>
    <dbReference type="NCBI Taxonomy" id="362788"/>
    <lineage>
        <taxon>Eukaryota</taxon>
        <taxon>Viridiplantae</taxon>
        <taxon>Streptophyta</taxon>
        <taxon>Embryophyta</taxon>
        <taxon>Tracheophyta</taxon>
        <taxon>Spermatophyta</taxon>
        <taxon>Magnoliopsida</taxon>
        <taxon>eudicotyledons</taxon>
        <taxon>Gunneridae</taxon>
        <taxon>Pentapetalae</taxon>
        <taxon>rosids</taxon>
        <taxon>fabids</taxon>
        <taxon>Fabales</taxon>
        <taxon>Fabaceae</taxon>
        <taxon>Caesalpinioideae</taxon>
        <taxon>Cassia clade</taxon>
        <taxon>Senna</taxon>
    </lineage>
</organism>
<keyword evidence="4" id="KW-0677">Repeat</keyword>